<dbReference type="Gene3D" id="3.30.70.100">
    <property type="match status" value="1"/>
</dbReference>
<name>A0ABX0P6T0_9BURK</name>
<evidence type="ECO:0000313" key="1">
    <source>
        <dbReference type="EMBL" id="NIA52970.1"/>
    </source>
</evidence>
<proteinExistence type="predicted"/>
<sequence length="85" mass="8672">MQHEFEFSAPLAFADVERLTSALCSVPGVRGVDLTPGGHQMHVEFDEAATSTHAIAAAMAAAGYAEARAERAERSGGCCGGCCGG</sequence>
<evidence type="ECO:0008006" key="3">
    <source>
        <dbReference type="Google" id="ProtNLM"/>
    </source>
</evidence>
<dbReference type="RefSeq" id="WP_166857026.1">
    <property type="nucleotide sequence ID" value="NZ_JAAQOM010000002.1"/>
</dbReference>
<reference evidence="1 2" key="1">
    <citation type="submission" date="2020-03" db="EMBL/GenBank/DDBJ databases">
        <title>Genome sequence of strain Massilia sp. TW-1.</title>
        <authorList>
            <person name="Chaudhary D.K."/>
        </authorList>
    </citation>
    <scope>NUCLEOTIDE SEQUENCE [LARGE SCALE GENOMIC DNA]</scope>
    <source>
        <strain evidence="1 2">TW-1</strain>
    </source>
</reference>
<keyword evidence="2" id="KW-1185">Reference proteome</keyword>
<dbReference type="InterPro" id="IPR036163">
    <property type="entry name" value="HMA_dom_sf"/>
</dbReference>
<protein>
    <recommendedName>
        <fullName evidence="3">HMA domain-containing protein</fullName>
    </recommendedName>
</protein>
<dbReference type="SUPFAM" id="SSF55008">
    <property type="entry name" value="HMA, heavy metal-associated domain"/>
    <property type="match status" value="1"/>
</dbReference>
<accession>A0ABX0P6T0</accession>
<evidence type="ECO:0000313" key="2">
    <source>
        <dbReference type="Proteomes" id="UP000716322"/>
    </source>
</evidence>
<dbReference type="Proteomes" id="UP000716322">
    <property type="component" value="Unassembled WGS sequence"/>
</dbReference>
<organism evidence="1 2">
    <name type="scientific">Telluria antibiotica</name>
    <dbReference type="NCBI Taxonomy" id="2717319"/>
    <lineage>
        <taxon>Bacteria</taxon>
        <taxon>Pseudomonadati</taxon>
        <taxon>Pseudomonadota</taxon>
        <taxon>Betaproteobacteria</taxon>
        <taxon>Burkholderiales</taxon>
        <taxon>Oxalobacteraceae</taxon>
        <taxon>Telluria group</taxon>
        <taxon>Telluria</taxon>
    </lineage>
</organism>
<comment type="caution">
    <text evidence="1">The sequence shown here is derived from an EMBL/GenBank/DDBJ whole genome shotgun (WGS) entry which is preliminary data.</text>
</comment>
<gene>
    <name evidence="1" type="ORF">HAV22_04795</name>
</gene>
<dbReference type="EMBL" id="JAAQOM010000002">
    <property type="protein sequence ID" value="NIA52970.1"/>
    <property type="molecule type" value="Genomic_DNA"/>
</dbReference>